<dbReference type="Gene3D" id="1.10.10.10">
    <property type="entry name" value="Winged helix-like DNA-binding domain superfamily/Winged helix DNA-binding domain"/>
    <property type="match status" value="1"/>
</dbReference>
<organism evidence="5 6">
    <name type="scientific">Alistipes inops</name>
    <dbReference type="NCBI Taxonomy" id="1501391"/>
    <lineage>
        <taxon>Bacteria</taxon>
        <taxon>Pseudomonadati</taxon>
        <taxon>Bacteroidota</taxon>
        <taxon>Bacteroidia</taxon>
        <taxon>Bacteroidales</taxon>
        <taxon>Rikenellaceae</taxon>
        <taxon>Alistipes</taxon>
    </lineage>
</organism>
<keyword evidence="2" id="KW-0238">DNA-binding</keyword>
<dbReference type="Pfam" id="PF01638">
    <property type="entry name" value="HxlR"/>
    <property type="match status" value="1"/>
</dbReference>
<dbReference type="PANTHER" id="PTHR33204">
    <property type="entry name" value="TRANSCRIPTIONAL REGULATOR, MARR FAMILY"/>
    <property type="match status" value="1"/>
</dbReference>
<evidence type="ECO:0000256" key="2">
    <source>
        <dbReference type="ARBA" id="ARBA00023125"/>
    </source>
</evidence>
<dbReference type="RefSeq" id="WP_022064412.1">
    <property type="nucleotide sequence ID" value="NZ_JRGF01000004.1"/>
</dbReference>
<evidence type="ECO:0000256" key="3">
    <source>
        <dbReference type="ARBA" id="ARBA00023163"/>
    </source>
</evidence>
<gene>
    <name evidence="5" type="ORF">LG35_04525</name>
</gene>
<dbReference type="PANTHER" id="PTHR33204:SF39">
    <property type="entry name" value="TRANSCRIPTIONAL REGULATORY PROTEIN"/>
    <property type="match status" value="1"/>
</dbReference>
<evidence type="ECO:0000313" key="5">
    <source>
        <dbReference type="EMBL" id="KHE42492.1"/>
    </source>
</evidence>
<dbReference type="InterPro" id="IPR036388">
    <property type="entry name" value="WH-like_DNA-bd_sf"/>
</dbReference>
<comment type="caution">
    <text evidence="5">The sequence shown here is derived from an EMBL/GenBank/DDBJ whole genome shotgun (WGS) entry which is preliminary data.</text>
</comment>
<dbReference type="SUPFAM" id="SSF46785">
    <property type="entry name" value="Winged helix' DNA-binding domain"/>
    <property type="match status" value="1"/>
</dbReference>
<sequence>MDRMSVEDALFPGCPIRNVLARIGDKWSLLVLYTLDGAEPMRFGALRKAIPDISQKMLTVTLRTLEEDGYLTRSIYPEVPPRVEYALTERAKSLLPHINGLIAWAIENMDAIKGERKASREV</sequence>
<name>A0ABR4YK62_9BACT</name>
<protein>
    <submittedName>
        <fullName evidence="5">Transcriptional regulator</fullName>
    </submittedName>
</protein>
<evidence type="ECO:0000313" key="6">
    <source>
        <dbReference type="Proteomes" id="UP000030889"/>
    </source>
</evidence>
<feature type="domain" description="HTH hxlR-type" evidence="4">
    <location>
        <begin position="14"/>
        <end position="113"/>
    </location>
</feature>
<accession>A0ABR4YK62</accession>
<evidence type="ECO:0000259" key="4">
    <source>
        <dbReference type="PROSITE" id="PS51118"/>
    </source>
</evidence>
<dbReference type="InterPro" id="IPR002577">
    <property type="entry name" value="HTH_HxlR"/>
</dbReference>
<dbReference type="InterPro" id="IPR036390">
    <property type="entry name" value="WH_DNA-bd_sf"/>
</dbReference>
<evidence type="ECO:0000256" key="1">
    <source>
        <dbReference type="ARBA" id="ARBA00023015"/>
    </source>
</evidence>
<proteinExistence type="predicted"/>
<keyword evidence="1" id="KW-0805">Transcription regulation</keyword>
<dbReference type="PROSITE" id="PS51118">
    <property type="entry name" value="HTH_HXLR"/>
    <property type="match status" value="1"/>
</dbReference>
<keyword evidence="6" id="KW-1185">Reference proteome</keyword>
<dbReference type="Proteomes" id="UP000030889">
    <property type="component" value="Unassembled WGS sequence"/>
</dbReference>
<keyword evidence="3" id="KW-0804">Transcription</keyword>
<dbReference type="EMBL" id="JRGF01000004">
    <property type="protein sequence ID" value="KHE42492.1"/>
    <property type="molecule type" value="Genomic_DNA"/>
</dbReference>
<reference evidence="5 6" key="1">
    <citation type="submission" date="2014-09" db="EMBL/GenBank/DDBJ databases">
        <title>Alistipes sp. 627, sp. nov., a novel member of the family Rikenellaceae isolated from human faeces.</title>
        <authorList>
            <person name="Shkoporov A.N."/>
            <person name="Chaplin A.V."/>
            <person name="Motuzova O.V."/>
            <person name="Kafarskaia L.I."/>
            <person name="Khokhlova E.V."/>
            <person name="Efimov B.A."/>
        </authorList>
    </citation>
    <scope>NUCLEOTIDE SEQUENCE [LARGE SCALE GENOMIC DNA]</scope>
    <source>
        <strain evidence="5 6">627</strain>
    </source>
</reference>